<reference evidence="2 3" key="1">
    <citation type="journal article" date="2003" name="Genome Res.">
        <title>Comparative genome analysis of Vibrio vulnificus, a marine pathogen.</title>
        <authorList>
            <person name="Chen C.Y."/>
            <person name="Wu K.M."/>
            <person name="Chang Y.C."/>
            <person name="Chang C.H."/>
            <person name="Tsai H.C."/>
            <person name="Liao T.L."/>
            <person name="Liu Y.M."/>
            <person name="Chen H.J."/>
            <person name="Shen A.B."/>
            <person name="Li J.C."/>
            <person name="Su T.L."/>
            <person name="Shao C.P."/>
            <person name="Lee C.T."/>
            <person name="Hor L.I."/>
            <person name="Tsai S.F."/>
        </authorList>
    </citation>
    <scope>NUCLEOTIDE SEQUENCE [LARGE SCALE GENOMIC DNA]</scope>
    <source>
        <strain evidence="2 3">YJ016</strain>
    </source>
</reference>
<evidence type="ECO:0000259" key="1">
    <source>
        <dbReference type="SMART" id="SM00849"/>
    </source>
</evidence>
<dbReference type="HOGENOM" id="CLU_030571_6_1_6"/>
<dbReference type="InterPro" id="IPR051682">
    <property type="entry name" value="Mito_Persulfide_Diox"/>
</dbReference>
<dbReference type="STRING" id="672.VV93_v1c41950"/>
<dbReference type="SMART" id="SM00849">
    <property type="entry name" value="Lactamase_B"/>
    <property type="match status" value="1"/>
</dbReference>
<evidence type="ECO:0000313" key="3">
    <source>
        <dbReference type="Proteomes" id="UP000002675"/>
    </source>
</evidence>
<gene>
    <name evidence="2" type="ordered locus">VVA1273</name>
</gene>
<protein>
    <submittedName>
        <fullName evidence="2">Zn-dependent hydrolase</fullName>
    </submittedName>
</protein>
<dbReference type="Proteomes" id="UP000002675">
    <property type="component" value="Chromosome II"/>
</dbReference>
<dbReference type="GO" id="GO:0006749">
    <property type="term" value="P:glutathione metabolic process"/>
    <property type="evidence" value="ECO:0007669"/>
    <property type="project" value="TreeGrafter"/>
</dbReference>
<dbReference type="PANTHER" id="PTHR43084">
    <property type="entry name" value="PERSULFIDE DIOXYGENASE ETHE1"/>
    <property type="match status" value="1"/>
</dbReference>
<dbReference type="EMBL" id="BA000038">
    <property type="protein sequence ID" value="BAC97299.1"/>
    <property type="molecule type" value="Genomic_DNA"/>
</dbReference>
<name>Q7MCW3_VIBVY</name>
<feature type="domain" description="Metallo-beta-lactamase" evidence="1">
    <location>
        <begin position="43"/>
        <end position="225"/>
    </location>
</feature>
<accession>Q7MCW3</accession>
<keyword evidence="2" id="KW-0378">Hydrolase</keyword>
<sequence>MPFSFCFLACRQLSSRLIMYGNRFLEGIMAGQIIQEFHHVVSGTISYVVSDVGTKQAIIIDPVADYCLESGRISFESADKLLQYVRENHLHVVAIFETHIHADHLTGSFYLSELLQAPINVAEGAKKVYACWKDELALKELYEFEHFLMDQEHLEFGESDLEVINTPCHSASDVTFKIGEAIFIGDALIPESDCQLWEEKTNVDHLLHSLYSHIQTNGVEVYLGHEEECHGEDRELIDERCGHAVSEELVASAISYNLTARLPT</sequence>
<dbReference type="GO" id="GO:0050313">
    <property type="term" value="F:sulfur dioxygenase activity"/>
    <property type="evidence" value="ECO:0007669"/>
    <property type="project" value="TreeGrafter"/>
</dbReference>
<dbReference type="SUPFAM" id="SSF56281">
    <property type="entry name" value="Metallo-hydrolase/oxidoreductase"/>
    <property type="match status" value="1"/>
</dbReference>
<dbReference type="GO" id="GO:0070813">
    <property type="term" value="P:hydrogen sulfide metabolic process"/>
    <property type="evidence" value="ECO:0007669"/>
    <property type="project" value="TreeGrafter"/>
</dbReference>
<dbReference type="PANTHER" id="PTHR43084:SF1">
    <property type="entry name" value="PERSULFIDE DIOXYGENASE ETHE1, MITOCHONDRIAL"/>
    <property type="match status" value="1"/>
</dbReference>
<evidence type="ECO:0000313" key="2">
    <source>
        <dbReference type="EMBL" id="BAC97299.1"/>
    </source>
</evidence>
<dbReference type="AlphaFoldDB" id="Q7MCW3"/>
<dbReference type="GO" id="GO:0016787">
    <property type="term" value="F:hydrolase activity"/>
    <property type="evidence" value="ECO:0007669"/>
    <property type="project" value="UniProtKB-KW"/>
</dbReference>
<dbReference type="InterPro" id="IPR036866">
    <property type="entry name" value="RibonucZ/Hydroxyglut_hydro"/>
</dbReference>
<organism evidence="2 3">
    <name type="scientific">Vibrio vulnificus (strain YJ016)</name>
    <dbReference type="NCBI Taxonomy" id="196600"/>
    <lineage>
        <taxon>Bacteria</taxon>
        <taxon>Pseudomonadati</taxon>
        <taxon>Pseudomonadota</taxon>
        <taxon>Gammaproteobacteria</taxon>
        <taxon>Vibrionales</taxon>
        <taxon>Vibrionaceae</taxon>
        <taxon>Vibrio</taxon>
    </lineage>
</organism>
<dbReference type="InterPro" id="IPR001279">
    <property type="entry name" value="Metallo-B-lactamas"/>
</dbReference>
<dbReference type="Pfam" id="PF00753">
    <property type="entry name" value="Lactamase_B"/>
    <property type="match status" value="1"/>
</dbReference>
<dbReference type="eggNOG" id="COG0491">
    <property type="taxonomic scope" value="Bacteria"/>
</dbReference>
<dbReference type="Gene3D" id="3.60.15.10">
    <property type="entry name" value="Ribonuclease Z/Hydroxyacylglutathione hydrolase-like"/>
    <property type="match status" value="1"/>
</dbReference>
<dbReference type="KEGG" id="vvy:VVA1273"/>
<proteinExistence type="predicted"/>